<evidence type="ECO:0000256" key="1">
    <source>
        <dbReference type="ARBA" id="ARBA00002791"/>
    </source>
</evidence>
<keyword evidence="9 10" id="KW-0472">Membrane</keyword>
<dbReference type="Gramene" id="MELO3C030371.2.1">
    <property type="protein sequence ID" value="MELO3C030371.2.1"/>
    <property type="gene ID" value="MELO3C030371.2"/>
</dbReference>
<dbReference type="PANTHER" id="PTHR28677">
    <property type="entry name" value="DOLICHYL-DIPHOSPHOOLIGOSACCHARIDE--PROTEIN GLYCOSYLTRANSFERASE SUBUNIT 4A-RELATED"/>
    <property type="match status" value="1"/>
</dbReference>
<keyword evidence="6" id="KW-0256">Endoplasmic reticulum</keyword>
<evidence type="ECO:0008006" key="12">
    <source>
        <dbReference type="Google" id="ProtNLM"/>
    </source>
</evidence>
<evidence type="ECO:0000256" key="9">
    <source>
        <dbReference type="ARBA" id="ARBA00023136"/>
    </source>
</evidence>
<reference evidence="11" key="1">
    <citation type="submission" date="2023-03" db="UniProtKB">
        <authorList>
            <consortium name="EnsemblPlants"/>
        </authorList>
    </citation>
    <scope>IDENTIFICATION</scope>
</reference>
<evidence type="ECO:0000256" key="3">
    <source>
        <dbReference type="ARBA" id="ARBA00007685"/>
    </source>
</evidence>
<dbReference type="InterPro" id="IPR036330">
    <property type="entry name" value="Ost4p_sf"/>
</dbReference>
<dbReference type="Pfam" id="PF10215">
    <property type="entry name" value="Ost4"/>
    <property type="match status" value="1"/>
</dbReference>
<dbReference type="AlphaFoldDB" id="A0A9I9E8T0"/>
<evidence type="ECO:0000256" key="4">
    <source>
        <dbReference type="ARBA" id="ARBA00011157"/>
    </source>
</evidence>
<comment type="subcellular location">
    <subcellularLocation>
        <location evidence="2">Endoplasmic reticulum membrane</location>
        <topology evidence="2">Single-pass type III membrane protein</topology>
    </subcellularLocation>
</comment>
<evidence type="ECO:0000256" key="8">
    <source>
        <dbReference type="ARBA" id="ARBA00022989"/>
    </source>
</evidence>
<dbReference type="GO" id="GO:0005789">
    <property type="term" value="C:endoplasmic reticulum membrane"/>
    <property type="evidence" value="ECO:0007669"/>
    <property type="project" value="UniProtKB-SubCell"/>
</dbReference>
<protein>
    <recommendedName>
        <fullName evidence="12">Dolichyl-diphosphooligosaccharide--protein glycosyltransferase subunit 4A</fullName>
    </recommendedName>
</protein>
<evidence type="ECO:0000256" key="10">
    <source>
        <dbReference type="SAM" id="Phobius"/>
    </source>
</evidence>
<proteinExistence type="inferred from homology"/>
<comment type="subunit">
    <text evidence="4">Component of the oligosaccharyltransferase (OST) complex.</text>
</comment>
<feature type="transmembrane region" description="Helical" evidence="10">
    <location>
        <begin position="155"/>
        <end position="177"/>
    </location>
</feature>
<keyword evidence="7" id="KW-0735">Signal-anchor</keyword>
<evidence type="ECO:0000256" key="2">
    <source>
        <dbReference type="ARBA" id="ARBA00004643"/>
    </source>
</evidence>
<comment type="function">
    <text evidence="1">Subunit of the oligosaccharyl transferase (OST) complex that catalyzes the initial transfer of a defined glycan (Glc(3)Man(9)GlcNAc(2) in eukaryotes) from the lipid carrier dolichol-pyrophosphate to an asparagine residue within an Asn-X-Ser/Thr consensus motif in nascent polypeptide chains, the first step in protein N-glycosylation. N-glycosylation occurs cotranslationally and the complex associates with the Sec61 complex at the channel-forming translocon complex that mediates protein translocation across the endoplasmic reticulum (ER). All subunits are required for a maximal enzyme activity.</text>
</comment>
<comment type="similarity">
    <text evidence="3">Belongs to the OST4 family.</text>
</comment>
<organism evidence="11">
    <name type="scientific">Cucumis melo</name>
    <name type="common">Muskmelon</name>
    <dbReference type="NCBI Taxonomy" id="3656"/>
    <lineage>
        <taxon>Eukaryota</taxon>
        <taxon>Viridiplantae</taxon>
        <taxon>Streptophyta</taxon>
        <taxon>Embryophyta</taxon>
        <taxon>Tracheophyta</taxon>
        <taxon>Spermatophyta</taxon>
        <taxon>Magnoliopsida</taxon>
        <taxon>eudicotyledons</taxon>
        <taxon>Gunneridae</taxon>
        <taxon>Pentapetalae</taxon>
        <taxon>rosids</taxon>
        <taxon>fabids</taxon>
        <taxon>Cucurbitales</taxon>
        <taxon>Cucurbitaceae</taxon>
        <taxon>Benincaseae</taxon>
        <taxon>Cucumis</taxon>
    </lineage>
</organism>
<dbReference type="InterPro" id="IPR018943">
    <property type="entry name" value="Oligosaccaryltransferase"/>
</dbReference>
<keyword evidence="8 10" id="KW-1133">Transmembrane helix</keyword>
<evidence type="ECO:0000256" key="5">
    <source>
        <dbReference type="ARBA" id="ARBA00022692"/>
    </source>
</evidence>
<keyword evidence="5 10" id="KW-0812">Transmembrane</keyword>
<evidence type="ECO:0000256" key="7">
    <source>
        <dbReference type="ARBA" id="ARBA00022968"/>
    </source>
</evidence>
<dbReference type="EnsemblPlants" id="MELO3C030371.2.1">
    <property type="protein sequence ID" value="MELO3C030371.2.1"/>
    <property type="gene ID" value="MELO3C030371.2"/>
</dbReference>
<name>A0A9I9E8T0_CUCME</name>
<accession>A0A9I9E8T0</accession>
<evidence type="ECO:0000256" key="6">
    <source>
        <dbReference type="ARBA" id="ARBA00022824"/>
    </source>
</evidence>
<dbReference type="InterPro" id="IPR044165">
    <property type="entry name" value="OST4_plant"/>
</dbReference>
<sequence>MGSISFPQIFHELQTAKLRCSNIVYRGSQFLIFDGLLVNVGGSCCVEAEFSIGGFEALSMISIRDELSGLGFGLCGAEWGCVVQNEWFRSREIPCSRLSESLTAPHSLRCISPLLFQQLPNSTNDSSESTQLSFVISLQNPMTNPKNSMFDDQDLGFFANFLGIFIFVLVIAFHYVMADPKYEGN</sequence>
<dbReference type="PANTHER" id="PTHR28677:SF4">
    <property type="entry name" value="DOLICHYL-DIPHOSPHOOLIGOSACCHARIDE--PROTEIN GLYCOSYLTRANSFERASE SUBUNIT 4B-RELATED"/>
    <property type="match status" value="1"/>
</dbReference>
<evidence type="ECO:0000313" key="11">
    <source>
        <dbReference type="EnsemblPlants" id="MELO3C030371.2.1"/>
    </source>
</evidence>
<dbReference type="SUPFAM" id="SSF103464">
    <property type="entry name" value="Oligosaccharyltransferase subunit ost4p"/>
    <property type="match status" value="1"/>
</dbReference>